<name>A0A0L0NXX6_CANAR</name>
<dbReference type="InterPro" id="IPR036864">
    <property type="entry name" value="Zn2-C6_fun-type_DNA-bd_sf"/>
</dbReference>
<protein>
    <recommendedName>
        <fullName evidence="1">Zn(2)-C6 fungal-type domain-containing protein</fullName>
    </recommendedName>
</protein>
<dbReference type="VEuPathDB" id="FungiDB:QG37_04192"/>
<dbReference type="CDD" id="cd00067">
    <property type="entry name" value="GAL4"/>
    <property type="match status" value="1"/>
</dbReference>
<dbReference type="Pfam" id="PF00172">
    <property type="entry name" value="Zn_clus"/>
    <property type="match status" value="1"/>
</dbReference>
<proteinExistence type="predicted"/>
<dbReference type="AlphaFoldDB" id="A0A0L0NXX6"/>
<dbReference type="SUPFAM" id="SSF57701">
    <property type="entry name" value="Zn2/Cys6 DNA-binding domain"/>
    <property type="match status" value="1"/>
</dbReference>
<evidence type="ECO:0000313" key="3">
    <source>
        <dbReference type="Proteomes" id="UP000037122"/>
    </source>
</evidence>
<dbReference type="Proteomes" id="UP000037122">
    <property type="component" value="Unassembled WGS sequence"/>
</dbReference>
<dbReference type="InterPro" id="IPR001138">
    <property type="entry name" value="Zn2Cys6_DnaBD"/>
</dbReference>
<dbReference type="PROSITE" id="PS00463">
    <property type="entry name" value="ZN2_CY6_FUNGAL_1"/>
    <property type="match status" value="1"/>
</dbReference>
<dbReference type="GO" id="GO:0000981">
    <property type="term" value="F:DNA-binding transcription factor activity, RNA polymerase II-specific"/>
    <property type="evidence" value="ECO:0007669"/>
    <property type="project" value="InterPro"/>
</dbReference>
<dbReference type="PROSITE" id="PS50048">
    <property type="entry name" value="ZN2_CY6_FUNGAL_2"/>
    <property type="match status" value="1"/>
</dbReference>
<dbReference type="Gene3D" id="4.10.240.10">
    <property type="entry name" value="Zn(2)-C6 fungal-type DNA-binding domain"/>
    <property type="match status" value="1"/>
</dbReference>
<organism evidence="2 3">
    <name type="scientific">Candidozyma auris</name>
    <name type="common">Yeast</name>
    <name type="synonym">Candida auris</name>
    <dbReference type="NCBI Taxonomy" id="498019"/>
    <lineage>
        <taxon>Eukaryota</taxon>
        <taxon>Fungi</taxon>
        <taxon>Dikarya</taxon>
        <taxon>Ascomycota</taxon>
        <taxon>Saccharomycotina</taxon>
        <taxon>Pichiomycetes</taxon>
        <taxon>Metschnikowiaceae</taxon>
        <taxon>Candidozyma</taxon>
    </lineage>
</organism>
<dbReference type="EMBL" id="LGST01000029">
    <property type="protein sequence ID" value="KND98853.1"/>
    <property type="molecule type" value="Genomic_DNA"/>
</dbReference>
<accession>A0A0L0NXX6</accession>
<gene>
    <name evidence="2" type="ORF">QG37_04192</name>
</gene>
<evidence type="ECO:0000313" key="2">
    <source>
        <dbReference type="EMBL" id="KND98853.1"/>
    </source>
</evidence>
<comment type="caution">
    <text evidence="2">The sequence shown here is derived from an EMBL/GenBank/DDBJ whole genome shotgun (WGS) entry which is preliminary data.</text>
</comment>
<feature type="domain" description="Zn(2)-C6 fungal-type" evidence="1">
    <location>
        <begin position="89"/>
        <end position="119"/>
    </location>
</feature>
<sequence length="160" mass="18847">MTLVRDIDLQVALIEYPDMKRYLRTFQVPIDPAYKTSFKLRPTLKDHIVVFKKKKLHYSQLWQTKRNIYHDNFATAPEESIQPNQIFRSCLRCRRFKKKCTRQLPECLNCASCDEICVYPSTKKRKSGLVKKNTITAQPSSAISSNVQQRRCSDLYRLLN</sequence>
<evidence type="ECO:0000259" key="1">
    <source>
        <dbReference type="PROSITE" id="PS50048"/>
    </source>
</evidence>
<dbReference type="SMART" id="SM00066">
    <property type="entry name" value="GAL4"/>
    <property type="match status" value="1"/>
</dbReference>
<reference evidence="3" key="1">
    <citation type="journal article" date="2015" name="BMC Genomics">
        <title>Draft genome of a commonly misdiagnosed multidrug resistant pathogen Candida auris.</title>
        <authorList>
            <person name="Chatterjee S."/>
            <person name="Alampalli S.V."/>
            <person name="Nageshan R.K."/>
            <person name="Chettiar S.T."/>
            <person name="Joshi S."/>
            <person name="Tatu U.S."/>
        </authorList>
    </citation>
    <scope>NUCLEOTIDE SEQUENCE [LARGE SCALE GENOMIC DNA]</scope>
    <source>
        <strain evidence="3">6684</strain>
    </source>
</reference>
<dbReference type="GO" id="GO:0008270">
    <property type="term" value="F:zinc ion binding"/>
    <property type="evidence" value="ECO:0007669"/>
    <property type="project" value="InterPro"/>
</dbReference>